<organism evidence="2 3">
    <name type="scientific">Kitasatospora cathayae</name>
    <dbReference type="NCBI Taxonomy" id="3004092"/>
    <lineage>
        <taxon>Bacteria</taxon>
        <taxon>Bacillati</taxon>
        <taxon>Actinomycetota</taxon>
        <taxon>Actinomycetes</taxon>
        <taxon>Kitasatosporales</taxon>
        <taxon>Streptomycetaceae</taxon>
        <taxon>Kitasatospora</taxon>
    </lineage>
</organism>
<evidence type="ECO:0000313" key="2">
    <source>
        <dbReference type="EMBL" id="WBP91910.1"/>
    </source>
</evidence>
<dbReference type="Proteomes" id="UP001212821">
    <property type="component" value="Chromosome"/>
</dbReference>
<proteinExistence type="predicted"/>
<evidence type="ECO:0000313" key="3">
    <source>
        <dbReference type="Proteomes" id="UP001212821"/>
    </source>
</evidence>
<dbReference type="RefSeq" id="WP_270151496.1">
    <property type="nucleotide sequence ID" value="NZ_CP115450.1"/>
</dbReference>
<evidence type="ECO:0008006" key="4">
    <source>
        <dbReference type="Google" id="ProtNLM"/>
    </source>
</evidence>
<evidence type="ECO:0000256" key="1">
    <source>
        <dbReference type="SAM" id="MobiDB-lite"/>
    </source>
</evidence>
<protein>
    <recommendedName>
        <fullName evidence="4">DUF397 domain-containing protein</fullName>
    </recommendedName>
</protein>
<dbReference type="EMBL" id="CP115450">
    <property type="protein sequence ID" value="WBP91910.1"/>
    <property type="molecule type" value="Genomic_DNA"/>
</dbReference>
<gene>
    <name evidence="2" type="ORF">O1G21_03720</name>
</gene>
<name>A0ABY7QGQ1_9ACTN</name>
<accession>A0ABY7QGQ1</accession>
<reference evidence="3" key="1">
    <citation type="submission" date="2022-12" db="EMBL/GenBank/DDBJ databases">
        <authorList>
            <person name="Mo P."/>
        </authorList>
    </citation>
    <scope>NUCLEOTIDE SEQUENCE [LARGE SCALE GENOMIC DNA]</scope>
    <source>
        <strain evidence="3">HUAS 3-15</strain>
    </source>
</reference>
<sequence>MHTNTAWDFLLPGVVKPHTEQRREVPGAGTLTRVPPCRATAPPASPSSAACGSAARASSPPALRPFAGDPLARFAALVDKAAQ</sequence>
<feature type="compositionally biased region" description="Low complexity" evidence="1">
    <location>
        <begin position="35"/>
        <end position="65"/>
    </location>
</feature>
<keyword evidence="3" id="KW-1185">Reference proteome</keyword>
<feature type="region of interest" description="Disordered" evidence="1">
    <location>
        <begin position="20"/>
        <end position="65"/>
    </location>
</feature>